<name>A0ABV3R0E8_9HYPH</name>
<sequence>MRLLDRFALPAYFWLFVAYLFLPLAIMAAVGFRDSNFVAFPIQAWTTRWYQTVIFERDVMSSIWVSVKVALGATVMSLVIGIPMAFFVARLRGFWRAVMIAIIVLPAFLPVVVAAISMRMFIGVLGLQTGIPAVIFGHAVSTVPFVVVMILTRFGSMSPNLADAARDLGADEFIVAYRVTLPYLMPAIFGGAVFSMLLSFEDFVRSFFLGGFEPTFPVLLFAKLRFGFDPGLAAISTMVLIVSVLVGLYAERFIRRRKLNSSSDIPALDNT</sequence>
<dbReference type="CDD" id="cd06261">
    <property type="entry name" value="TM_PBP2"/>
    <property type="match status" value="1"/>
</dbReference>
<evidence type="ECO:0000256" key="4">
    <source>
        <dbReference type="ARBA" id="ARBA00022475"/>
    </source>
</evidence>
<evidence type="ECO:0000256" key="8">
    <source>
        <dbReference type="RuleBase" id="RU363032"/>
    </source>
</evidence>
<dbReference type="InterPro" id="IPR000515">
    <property type="entry name" value="MetI-like"/>
</dbReference>
<feature type="domain" description="ABC transmembrane type-1" evidence="9">
    <location>
        <begin position="63"/>
        <end position="250"/>
    </location>
</feature>
<comment type="caution">
    <text evidence="10">The sequence shown here is derived from an EMBL/GenBank/DDBJ whole genome shotgun (WGS) entry which is preliminary data.</text>
</comment>
<evidence type="ECO:0000256" key="6">
    <source>
        <dbReference type="ARBA" id="ARBA00022989"/>
    </source>
</evidence>
<feature type="transmembrane region" description="Helical" evidence="8">
    <location>
        <begin position="69"/>
        <end position="88"/>
    </location>
</feature>
<accession>A0ABV3R0E8</accession>
<gene>
    <name evidence="10" type="ORF">ABUE31_11025</name>
</gene>
<organism evidence="10 11">
    <name type="scientific">Mesorhizobium marinum</name>
    <dbReference type="NCBI Taxonomy" id="3228790"/>
    <lineage>
        <taxon>Bacteria</taxon>
        <taxon>Pseudomonadati</taxon>
        <taxon>Pseudomonadota</taxon>
        <taxon>Alphaproteobacteria</taxon>
        <taxon>Hyphomicrobiales</taxon>
        <taxon>Phyllobacteriaceae</taxon>
        <taxon>Mesorhizobium</taxon>
    </lineage>
</organism>
<dbReference type="InterPro" id="IPR035906">
    <property type="entry name" value="MetI-like_sf"/>
</dbReference>
<feature type="transmembrane region" description="Helical" evidence="8">
    <location>
        <begin position="183"/>
        <end position="200"/>
    </location>
</feature>
<dbReference type="InterPro" id="IPR051789">
    <property type="entry name" value="Bact_Polyamine_Transport"/>
</dbReference>
<dbReference type="PROSITE" id="PS50928">
    <property type="entry name" value="ABC_TM1"/>
    <property type="match status" value="1"/>
</dbReference>
<comment type="similarity">
    <text evidence="2">Belongs to the binding-protein-dependent transport system permease family. CysTW subfamily.</text>
</comment>
<dbReference type="Gene3D" id="1.10.3720.10">
    <property type="entry name" value="MetI-like"/>
    <property type="match status" value="1"/>
</dbReference>
<evidence type="ECO:0000259" key="9">
    <source>
        <dbReference type="PROSITE" id="PS50928"/>
    </source>
</evidence>
<comment type="subcellular location">
    <subcellularLocation>
        <location evidence="1 8">Cell membrane</location>
        <topology evidence="1 8">Multi-pass membrane protein</topology>
    </subcellularLocation>
</comment>
<proteinExistence type="inferred from homology"/>
<dbReference type="PANTHER" id="PTHR43848:SF2">
    <property type="entry name" value="PUTRESCINE TRANSPORT SYSTEM PERMEASE PROTEIN POTI"/>
    <property type="match status" value="1"/>
</dbReference>
<evidence type="ECO:0000313" key="10">
    <source>
        <dbReference type="EMBL" id="MEW9806515.1"/>
    </source>
</evidence>
<evidence type="ECO:0000256" key="2">
    <source>
        <dbReference type="ARBA" id="ARBA00007069"/>
    </source>
</evidence>
<feature type="transmembrane region" description="Helical" evidence="8">
    <location>
        <begin position="94"/>
        <end position="118"/>
    </location>
</feature>
<feature type="transmembrane region" description="Helical" evidence="8">
    <location>
        <begin position="130"/>
        <end position="151"/>
    </location>
</feature>
<evidence type="ECO:0000256" key="3">
    <source>
        <dbReference type="ARBA" id="ARBA00022448"/>
    </source>
</evidence>
<keyword evidence="3 8" id="KW-0813">Transport</keyword>
<keyword evidence="5 8" id="KW-0812">Transmembrane</keyword>
<feature type="transmembrane region" description="Helical" evidence="8">
    <location>
        <begin position="12"/>
        <end position="32"/>
    </location>
</feature>
<keyword evidence="7 8" id="KW-0472">Membrane</keyword>
<feature type="transmembrane region" description="Helical" evidence="8">
    <location>
        <begin position="232"/>
        <end position="250"/>
    </location>
</feature>
<dbReference type="SUPFAM" id="SSF161098">
    <property type="entry name" value="MetI-like"/>
    <property type="match status" value="1"/>
</dbReference>
<dbReference type="PANTHER" id="PTHR43848">
    <property type="entry name" value="PUTRESCINE TRANSPORT SYSTEM PERMEASE PROTEIN POTI"/>
    <property type="match status" value="1"/>
</dbReference>
<reference evidence="10 11" key="1">
    <citation type="submission" date="2024-06" db="EMBL/GenBank/DDBJ databases">
        <authorList>
            <person name="Tuo L."/>
        </authorList>
    </citation>
    <scope>NUCLEOTIDE SEQUENCE [LARGE SCALE GENOMIC DNA]</scope>
    <source>
        <strain evidence="10 11">ZMM04-5</strain>
    </source>
</reference>
<evidence type="ECO:0000256" key="1">
    <source>
        <dbReference type="ARBA" id="ARBA00004651"/>
    </source>
</evidence>
<protein>
    <submittedName>
        <fullName evidence="10">ABC transporter permease</fullName>
    </submittedName>
</protein>
<dbReference type="Proteomes" id="UP001556196">
    <property type="component" value="Unassembled WGS sequence"/>
</dbReference>
<evidence type="ECO:0000256" key="7">
    <source>
        <dbReference type="ARBA" id="ARBA00023136"/>
    </source>
</evidence>
<dbReference type="Pfam" id="PF00528">
    <property type="entry name" value="BPD_transp_1"/>
    <property type="match status" value="1"/>
</dbReference>
<keyword evidence="6 8" id="KW-1133">Transmembrane helix</keyword>
<evidence type="ECO:0000256" key="5">
    <source>
        <dbReference type="ARBA" id="ARBA00022692"/>
    </source>
</evidence>
<dbReference type="EMBL" id="JBFOCI010000003">
    <property type="protein sequence ID" value="MEW9806515.1"/>
    <property type="molecule type" value="Genomic_DNA"/>
</dbReference>
<keyword evidence="4" id="KW-1003">Cell membrane</keyword>
<evidence type="ECO:0000313" key="11">
    <source>
        <dbReference type="Proteomes" id="UP001556196"/>
    </source>
</evidence>
<keyword evidence="11" id="KW-1185">Reference proteome</keyword>
<dbReference type="RefSeq" id="WP_367723650.1">
    <property type="nucleotide sequence ID" value="NZ_JBFOCH010000030.1"/>
</dbReference>